<name>A0A8S4A4B6_9EUPU</name>
<dbReference type="Proteomes" id="UP000678393">
    <property type="component" value="Unassembled WGS sequence"/>
</dbReference>
<keyword evidence="4" id="KW-1185">Reference proteome</keyword>
<feature type="transmembrane region" description="Helical" evidence="2">
    <location>
        <begin position="429"/>
        <end position="451"/>
    </location>
</feature>
<keyword evidence="2" id="KW-1133">Transmembrane helix</keyword>
<keyword evidence="2" id="KW-0812">Transmembrane</keyword>
<evidence type="ECO:0000313" key="3">
    <source>
        <dbReference type="EMBL" id="CAG5136723.1"/>
    </source>
</evidence>
<feature type="region of interest" description="Disordered" evidence="1">
    <location>
        <begin position="15"/>
        <end position="47"/>
    </location>
</feature>
<protein>
    <submittedName>
        <fullName evidence="3">Uncharacterized protein</fullName>
    </submittedName>
</protein>
<dbReference type="EMBL" id="CAJHNH020008564">
    <property type="protein sequence ID" value="CAG5136723.1"/>
    <property type="molecule type" value="Genomic_DNA"/>
</dbReference>
<gene>
    <name evidence="3" type="ORF">CUNI_LOCUS22281</name>
</gene>
<dbReference type="PANTHER" id="PTHR20992">
    <property type="entry name" value="AT15442P-RELATED"/>
    <property type="match status" value="1"/>
</dbReference>
<dbReference type="PANTHER" id="PTHR20992:SF9">
    <property type="entry name" value="AT15442P-RELATED"/>
    <property type="match status" value="1"/>
</dbReference>
<comment type="caution">
    <text evidence="3">The sequence shown here is derived from an EMBL/GenBank/DDBJ whole genome shotgun (WGS) entry which is preliminary data.</text>
</comment>
<dbReference type="Pfam" id="PF04087">
    <property type="entry name" value="DUF389"/>
    <property type="match status" value="1"/>
</dbReference>
<feature type="transmembrane region" description="Helical" evidence="2">
    <location>
        <begin position="349"/>
        <end position="367"/>
    </location>
</feature>
<dbReference type="OrthoDB" id="543859at2759"/>
<keyword evidence="2" id="KW-0472">Membrane</keyword>
<feature type="transmembrane region" description="Helical" evidence="2">
    <location>
        <begin position="320"/>
        <end position="342"/>
    </location>
</feature>
<feature type="transmembrane region" description="Helical" evidence="2">
    <location>
        <begin position="387"/>
        <end position="408"/>
    </location>
</feature>
<sequence length="651" mass="70661">MAKVLFVICVPSEEAKTEKNGCGDKDNKKDNDSTKDTGKNDDLDSEVMSASVRRLKLPRNSLPALFETGDTNITVTGDSNADVTDMNLKTSGQGKGRKSSLKNIFLDVGGNKNSNTDPGKTLTKSSSCGLPRLSLLKNTDEASEIKKMENGLNDKKVKVDDVDLNKKVEKQCNNFEKREQNGHVDNVDHETEYISFISDGLTLLDRVKRALDLLGISAVNWSRTEDNVNVGMFIAADGVRCEEILEKLTFLDLGAIPGSSISVFPATISVASVVKDEQAEKLKLELEKENKLAEKVSEFKKSIKSRLVVAQVVDSVKSDAVFNFDFLMLVILAGMVAIMGLLEASPVSLVASMLISPLMGPIVAFVFGTVIKNMELLKVGVVTEMKGLTLCILVGFISGFIPAGLESAGMSWRSTDSWPTIEMSSRGSIRALPVGVLIAVPSGAGVALSILGGKVGSLVGVAISASLLPPAVNAGLLWANAIIVGITPPRTDPLQNSSATADVPYEASISCPTYFNNDYTHIYSCNMAVESLVLGVISLLLTIVNIICIFFMGILVLKIKEVAPIRSVPEAEKNFFARDLKVARQSYETMKGPNSSILGKKFLQEYKKFKKEIGVENNFTDNELNEILEDVEEGEDVKEILDKLPHRPKRW</sequence>
<dbReference type="AlphaFoldDB" id="A0A8S4A4B6"/>
<evidence type="ECO:0000256" key="1">
    <source>
        <dbReference type="SAM" id="MobiDB-lite"/>
    </source>
</evidence>
<accession>A0A8S4A4B6</accession>
<organism evidence="3 4">
    <name type="scientific">Candidula unifasciata</name>
    <dbReference type="NCBI Taxonomy" id="100452"/>
    <lineage>
        <taxon>Eukaryota</taxon>
        <taxon>Metazoa</taxon>
        <taxon>Spiralia</taxon>
        <taxon>Lophotrochozoa</taxon>
        <taxon>Mollusca</taxon>
        <taxon>Gastropoda</taxon>
        <taxon>Heterobranchia</taxon>
        <taxon>Euthyneura</taxon>
        <taxon>Panpulmonata</taxon>
        <taxon>Eupulmonata</taxon>
        <taxon>Stylommatophora</taxon>
        <taxon>Helicina</taxon>
        <taxon>Helicoidea</taxon>
        <taxon>Geomitridae</taxon>
        <taxon>Candidula</taxon>
    </lineage>
</organism>
<feature type="transmembrane region" description="Helical" evidence="2">
    <location>
        <begin position="532"/>
        <end position="557"/>
    </location>
</feature>
<reference evidence="3" key="1">
    <citation type="submission" date="2021-04" db="EMBL/GenBank/DDBJ databases">
        <authorList>
            <consortium name="Molecular Ecology Group"/>
        </authorList>
    </citation>
    <scope>NUCLEOTIDE SEQUENCE</scope>
</reference>
<evidence type="ECO:0000256" key="2">
    <source>
        <dbReference type="SAM" id="Phobius"/>
    </source>
</evidence>
<dbReference type="InterPro" id="IPR005240">
    <property type="entry name" value="DUF389"/>
</dbReference>
<feature type="compositionally biased region" description="Basic and acidic residues" evidence="1">
    <location>
        <begin position="15"/>
        <end position="42"/>
    </location>
</feature>
<feature type="non-terminal residue" evidence="3">
    <location>
        <position position="1"/>
    </location>
</feature>
<proteinExistence type="predicted"/>
<evidence type="ECO:0000313" key="4">
    <source>
        <dbReference type="Proteomes" id="UP000678393"/>
    </source>
</evidence>